<dbReference type="PANTHER" id="PTHR10219">
    <property type="entry name" value="GLYCOLIPID TRANSFER PROTEIN-RELATED"/>
    <property type="match status" value="1"/>
</dbReference>
<protein>
    <submittedName>
        <fullName evidence="3">Glycolipid transfer protein domain-containing protein</fullName>
    </submittedName>
</protein>
<dbReference type="Pfam" id="PF08718">
    <property type="entry name" value="GLTP"/>
    <property type="match status" value="1"/>
</dbReference>
<dbReference type="GO" id="GO:0016020">
    <property type="term" value="C:membrane"/>
    <property type="evidence" value="ECO:0007669"/>
    <property type="project" value="TreeGrafter"/>
</dbReference>
<dbReference type="AlphaFoldDB" id="A0AAD7FKD4"/>
<feature type="domain" description="Glycolipid transfer protein" evidence="2">
    <location>
        <begin position="21"/>
        <end position="161"/>
    </location>
</feature>
<evidence type="ECO:0000313" key="4">
    <source>
        <dbReference type="Proteomes" id="UP001221142"/>
    </source>
</evidence>
<dbReference type="InterPro" id="IPR014830">
    <property type="entry name" value="Glycolipid_transfer_prot_dom"/>
</dbReference>
<evidence type="ECO:0000313" key="3">
    <source>
        <dbReference type="EMBL" id="KAJ7628987.1"/>
    </source>
</evidence>
<evidence type="ECO:0000259" key="2">
    <source>
        <dbReference type="Pfam" id="PF08718"/>
    </source>
</evidence>
<organism evidence="3 4">
    <name type="scientific">Roridomyces roridus</name>
    <dbReference type="NCBI Taxonomy" id="1738132"/>
    <lineage>
        <taxon>Eukaryota</taxon>
        <taxon>Fungi</taxon>
        <taxon>Dikarya</taxon>
        <taxon>Basidiomycota</taxon>
        <taxon>Agaricomycotina</taxon>
        <taxon>Agaricomycetes</taxon>
        <taxon>Agaricomycetidae</taxon>
        <taxon>Agaricales</taxon>
        <taxon>Marasmiineae</taxon>
        <taxon>Mycenaceae</taxon>
        <taxon>Roridomyces</taxon>
    </lineage>
</organism>
<accession>A0AAD7FKD4</accession>
<dbReference type="PANTHER" id="PTHR10219:SF25">
    <property type="entry name" value="PLECKSTRIN HOMOLOGY DOMAIN-CONTAINING FAMILY A MEMBER 8"/>
    <property type="match status" value="1"/>
</dbReference>
<gene>
    <name evidence="3" type="ORF">FB45DRAFT_794924</name>
</gene>
<dbReference type="GO" id="GO:0005829">
    <property type="term" value="C:cytosol"/>
    <property type="evidence" value="ECO:0007669"/>
    <property type="project" value="TreeGrafter"/>
</dbReference>
<comment type="caution">
    <text evidence="3">The sequence shown here is derived from an EMBL/GenBank/DDBJ whole genome shotgun (WGS) entry which is preliminary data.</text>
</comment>
<name>A0AAD7FKD4_9AGAR</name>
<evidence type="ECO:0000256" key="1">
    <source>
        <dbReference type="ARBA" id="ARBA00022448"/>
    </source>
</evidence>
<sequence length="199" mass="22027">MPPHFETVKSFADIVITDAGVPTDDFLLAADGLADMFDLLGVGVFGFVQADLKANIAGVRAEYKSDVARADCGTLESLVRQAHARGVKYPYQCVVRLIRCMAFTCLALQIMQAEPQCTLPVCFRRSYDVVLRHHHTFVVRSAITLAILTVPTREHFVARLSQGGDVEKFHDELRRWLAGLDAIVQRTKTFLADGGYGKV</sequence>
<keyword evidence="1" id="KW-0813">Transport</keyword>
<dbReference type="Gene3D" id="1.10.3520.10">
    <property type="entry name" value="Glycolipid transfer protein"/>
    <property type="match status" value="1"/>
</dbReference>
<dbReference type="InterPro" id="IPR036497">
    <property type="entry name" value="GLTP_sf"/>
</dbReference>
<dbReference type="EMBL" id="JARKIF010000010">
    <property type="protein sequence ID" value="KAJ7628987.1"/>
    <property type="molecule type" value="Genomic_DNA"/>
</dbReference>
<reference evidence="3" key="1">
    <citation type="submission" date="2023-03" db="EMBL/GenBank/DDBJ databases">
        <title>Massive genome expansion in bonnet fungi (Mycena s.s.) driven by repeated elements and novel gene families across ecological guilds.</title>
        <authorList>
            <consortium name="Lawrence Berkeley National Laboratory"/>
            <person name="Harder C.B."/>
            <person name="Miyauchi S."/>
            <person name="Viragh M."/>
            <person name="Kuo A."/>
            <person name="Thoen E."/>
            <person name="Andreopoulos B."/>
            <person name="Lu D."/>
            <person name="Skrede I."/>
            <person name="Drula E."/>
            <person name="Henrissat B."/>
            <person name="Morin E."/>
            <person name="Kohler A."/>
            <person name="Barry K."/>
            <person name="LaButti K."/>
            <person name="Morin E."/>
            <person name="Salamov A."/>
            <person name="Lipzen A."/>
            <person name="Mereny Z."/>
            <person name="Hegedus B."/>
            <person name="Baldrian P."/>
            <person name="Stursova M."/>
            <person name="Weitz H."/>
            <person name="Taylor A."/>
            <person name="Grigoriev I.V."/>
            <person name="Nagy L.G."/>
            <person name="Martin F."/>
            <person name="Kauserud H."/>
        </authorList>
    </citation>
    <scope>NUCLEOTIDE SEQUENCE</scope>
    <source>
        <strain evidence="3">9284</strain>
    </source>
</reference>
<proteinExistence type="predicted"/>
<dbReference type="GO" id="GO:1902388">
    <property type="term" value="F:ceramide 1-phosphate transfer activity"/>
    <property type="evidence" value="ECO:0007669"/>
    <property type="project" value="TreeGrafter"/>
</dbReference>
<dbReference type="Proteomes" id="UP001221142">
    <property type="component" value="Unassembled WGS sequence"/>
</dbReference>
<keyword evidence="4" id="KW-1185">Reference proteome</keyword>
<dbReference type="GO" id="GO:1902387">
    <property type="term" value="F:ceramide 1-phosphate binding"/>
    <property type="evidence" value="ECO:0007669"/>
    <property type="project" value="TreeGrafter"/>
</dbReference>
<dbReference type="SUPFAM" id="SSF110004">
    <property type="entry name" value="Glycolipid transfer protein, GLTP"/>
    <property type="match status" value="1"/>
</dbReference>